<name>A0A4Y2PWF7_ARAVE</name>
<proteinExistence type="predicted"/>
<evidence type="ECO:0008006" key="3">
    <source>
        <dbReference type="Google" id="ProtNLM"/>
    </source>
</evidence>
<dbReference type="EMBL" id="BGPR01012105">
    <property type="protein sequence ID" value="GBN54587.1"/>
    <property type="molecule type" value="Genomic_DNA"/>
</dbReference>
<accession>A0A4Y2PWF7</accession>
<evidence type="ECO:0000313" key="1">
    <source>
        <dbReference type="EMBL" id="GBN54587.1"/>
    </source>
</evidence>
<evidence type="ECO:0000313" key="2">
    <source>
        <dbReference type="Proteomes" id="UP000499080"/>
    </source>
</evidence>
<keyword evidence="2" id="KW-1185">Reference proteome</keyword>
<dbReference type="AlphaFoldDB" id="A0A4Y2PWF7"/>
<sequence>MTRKCYRHFCFVCKWWICVNQPSATRYEAVATVVPLFQSRISDLTDFERGQIFSSRLVGASVTTTANIIGISRAAVSKVMTAYRMQGKTTSVKNNCAQKSKLSERDRRMLHQVVSFAKKKAAELNQNLHILVSTKTEGNCTHKKYTAEC</sequence>
<comment type="caution">
    <text evidence="1">The sequence shown here is derived from an EMBL/GenBank/DDBJ whole genome shotgun (WGS) entry which is preliminary data.</text>
</comment>
<gene>
    <name evidence="1" type="ORF">AVEN_208246_1</name>
</gene>
<protein>
    <recommendedName>
        <fullName evidence="3">Transposase Tc1-like domain-containing protein</fullName>
    </recommendedName>
</protein>
<reference evidence="1 2" key="1">
    <citation type="journal article" date="2019" name="Sci. Rep.">
        <title>Orb-weaving spider Araneus ventricosus genome elucidates the spidroin gene catalogue.</title>
        <authorList>
            <person name="Kono N."/>
            <person name="Nakamura H."/>
            <person name="Ohtoshi R."/>
            <person name="Moran D.A.P."/>
            <person name="Shinohara A."/>
            <person name="Yoshida Y."/>
            <person name="Fujiwara M."/>
            <person name="Mori M."/>
            <person name="Tomita M."/>
            <person name="Arakawa K."/>
        </authorList>
    </citation>
    <scope>NUCLEOTIDE SEQUENCE [LARGE SCALE GENOMIC DNA]</scope>
</reference>
<dbReference type="Proteomes" id="UP000499080">
    <property type="component" value="Unassembled WGS sequence"/>
</dbReference>
<organism evidence="1 2">
    <name type="scientific">Araneus ventricosus</name>
    <name type="common">Orbweaver spider</name>
    <name type="synonym">Epeira ventricosa</name>
    <dbReference type="NCBI Taxonomy" id="182803"/>
    <lineage>
        <taxon>Eukaryota</taxon>
        <taxon>Metazoa</taxon>
        <taxon>Ecdysozoa</taxon>
        <taxon>Arthropoda</taxon>
        <taxon>Chelicerata</taxon>
        <taxon>Arachnida</taxon>
        <taxon>Araneae</taxon>
        <taxon>Araneomorphae</taxon>
        <taxon>Entelegynae</taxon>
        <taxon>Araneoidea</taxon>
        <taxon>Araneidae</taxon>
        <taxon>Araneus</taxon>
    </lineage>
</organism>
<dbReference type="OrthoDB" id="10045182at2759"/>